<dbReference type="CDD" id="cd05401">
    <property type="entry name" value="NT_GlnE_GlnD_like"/>
    <property type="match status" value="1"/>
</dbReference>
<accession>A0ABT9VWR1</accession>
<dbReference type="InterPro" id="IPR005105">
    <property type="entry name" value="GlnD_Uridyltrans_N"/>
</dbReference>
<evidence type="ECO:0000313" key="4">
    <source>
        <dbReference type="Proteomes" id="UP001235840"/>
    </source>
</evidence>
<comment type="caution">
    <text evidence="3">The sequence shown here is derived from an EMBL/GenBank/DDBJ whole genome shotgun (WGS) entry which is preliminary data.</text>
</comment>
<dbReference type="Pfam" id="PF10335">
    <property type="entry name" value="DUF294_C"/>
    <property type="match status" value="1"/>
</dbReference>
<protein>
    <submittedName>
        <fullName evidence="3">CBS domain-containing protein</fullName>
    </submittedName>
</protein>
<evidence type="ECO:0000259" key="1">
    <source>
        <dbReference type="Pfam" id="PF03445"/>
    </source>
</evidence>
<gene>
    <name evidence="3" type="ORF">J2S11_001317</name>
</gene>
<reference evidence="3 4" key="1">
    <citation type="submission" date="2023-07" db="EMBL/GenBank/DDBJ databases">
        <title>Genomic Encyclopedia of Type Strains, Phase IV (KMG-IV): sequencing the most valuable type-strain genomes for metagenomic binning, comparative biology and taxonomic classification.</title>
        <authorList>
            <person name="Goeker M."/>
        </authorList>
    </citation>
    <scope>NUCLEOTIDE SEQUENCE [LARGE SCALE GENOMIC DNA]</scope>
    <source>
        <strain evidence="3 4">DSM 12751</strain>
    </source>
</reference>
<sequence>MRDFIPKVDSQSYTALRSKREELLSSVSLNHDTLQSFHNELIGKALSIAIQTVEKESGPPPAPFTFFQMGSAGRQEQGVVSDQDHGLFFEGEGKIHQEYFLALGAEISNAMDEVGYDICDGKIMANHPTWCLSQEDWKKQLETWLEERDWASLRHLLIFFDSYPIQSLTADKSSENPIMPLKEMILERIQNDAPLFERLIQNTRRIKKYISPLGQFYTETHGPHYRSLNIKHAILFPFVHSVRLLAMKEHIIHVTSTKERLEELMELSELYATVLSPFYETYIEWLKWRAEWQLAHYPMDYDSSHYIPIDQLSSNQRKCLKKVVKSAYSLTKETSKILAKGEA</sequence>
<name>A0ABT9VWR1_9BACI</name>
<dbReference type="InterPro" id="IPR018821">
    <property type="entry name" value="DUF294_put_nucleoTrafse_sb-bd"/>
</dbReference>
<dbReference type="Proteomes" id="UP001235840">
    <property type="component" value="Unassembled WGS sequence"/>
</dbReference>
<organism evidence="3 4">
    <name type="scientific">Caldalkalibacillus horti</name>
    <dbReference type="NCBI Taxonomy" id="77523"/>
    <lineage>
        <taxon>Bacteria</taxon>
        <taxon>Bacillati</taxon>
        <taxon>Bacillota</taxon>
        <taxon>Bacilli</taxon>
        <taxon>Bacillales</taxon>
        <taxon>Bacillaceae</taxon>
        <taxon>Caldalkalibacillus</taxon>
    </lineage>
</organism>
<feature type="domain" description="DUF294" evidence="2">
    <location>
        <begin position="195"/>
        <end position="330"/>
    </location>
</feature>
<feature type="domain" description="Protein-PII uridylyltransferase N-terminal" evidence="1">
    <location>
        <begin position="31"/>
        <end position="148"/>
    </location>
</feature>
<dbReference type="EMBL" id="JAUSTY010000004">
    <property type="protein sequence ID" value="MDQ0165417.1"/>
    <property type="molecule type" value="Genomic_DNA"/>
</dbReference>
<evidence type="ECO:0000313" key="3">
    <source>
        <dbReference type="EMBL" id="MDQ0165417.1"/>
    </source>
</evidence>
<dbReference type="RefSeq" id="WP_307392494.1">
    <property type="nucleotide sequence ID" value="NZ_BAAADK010000045.1"/>
</dbReference>
<proteinExistence type="predicted"/>
<keyword evidence="4" id="KW-1185">Reference proteome</keyword>
<evidence type="ECO:0000259" key="2">
    <source>
        <dbReference type="Pfam" id="PF10335"/>
    </source>
</evidence>
<dbReference type="Pfam" id="PF03445">
    <property type="entry name" value="DUF294"/>
    <property type="match status" value="1"/>
</dbReference>